<dbReference type="Pfam" id="PF12833">
    <property type="entry name" value="HTH_18"/>
    <property type="match status" value="1"/>
</dbReference>
<proteinExistence type="predicted"/>
<dbReference type="Proteomes" id="UP001196870">
    <property type="component" value="Unassembled WGS sequence"/>
</dbReference>
<protein>
    <submittedName>
        <fullName evidence="5">AraC family transcriptional regulator</fullName>
    </submittedName>
</protein>
<dbReference type="PRINTS" id="PR00032">
    <property type="entry name" value="HTHARAC"/>
</dbReference>
<dbReference type="PROSITE" id="PS00041">
    <property type="entry name" value="HTH_ARAC_FAMILY_1"/>
    <property type="match status" value="1"/>
</dbReference>
<keyword evidence="1" id="KW-0805">Transcription regulation</keyword>
<reference evidence="6" key="1">
    <citation type="journal article" date="2021" name="Syst. Appl. Microbiol.">
        <title>Roseomonas hellenica sp. nov., isolated from roots of wild-growing Alkanna tinctoria.</title>
        <authorList>
            <person name="Rat A."/>
            <person name="Naranjo H.D."/>
            <person name="Lebbe L."/>
            <person name="Cnockaert M."/>
            <person name="Krigas N."/>
            <person name="Grigoriadou K."/>
            <person name="Maloupa E."/>
            <person name="Willems A."/>
        </authorList>
    </citation>
    <scope>NUCLEOTIDE SEQUENCE [LARGE SCALE GENOMIC DNA]</scope>
    <source>
        <strain evidence="6">LMG 31523</strain>
    </source>
</reference>
<dbReference type="PANTHER" id="PTHR46796">
    <property type="entry name" value="HTH-TYPE TRANSCRIPTIONAL ACTIVATOR RHAS-RELATED"/>
    <property type="match status" value="1"/>
</dbReference>
<accession>A0ABS5EZ29</accession>
<dbReference type="InterPro" id="IPR018060">
    <property type="entry name" value="HTH_AraC"/>
</dbReference>
<evidence type="ECO:0000256" key="3">
    <source>
        <dbReference type="ARBA" id="ARBA00023163"/>
    </source>
</evidence>
<organism evidence="5 6">
    <name type="scientific">Plastoroseomonas hellenica</name>
    <dbReference type="NCBI Taxonomy" id="2687306"/>
    <lineage>
        <taxon>Bacteria</taxon>
        <taxon>Pseudomonadati</taxon>
        <taxon>Pseudomonadota</taxon>
        <taxon>Alphaproteobacteria</taxon>
        <taxon>Acetobacterales</taxon>
        <taxon>Acetobacteraceae</taxon>
        <taxon>Plastoroseomonas</taxon>
    </lineage>
</organism>
<evidence type="ECO:0000313" key="6">
    <source>
        <dbReference type="Proteomes" id="UP001196870"/>
    </source>
</evidence>
<sequence length="324" mass="35256">MLDHSSSPPPSGDPLTDMLRGLRLDGVEYGRCRLAEPWGLHFCGQQGPRFHFIAERACWLRKPSGEWEELQPGDAVLLPRGSDHALASRPDVPIHAFARNACTAICENVFDYGSAGDGEGSVLFSGVMRFNLDGPHPLLRMMPEAMRAHELMADDPTIAPMLDAMVCEVSMDRVGAGGIAARLADVLAAKIIRSWVEHGCGDATGWLAAVRNPDLGRVLAAIHLQPERDWSVPALAAIMGASRSRFAEVFAAKLGQTPARYVAEVRMQLARRWLQQDRARIAAVAERLGYDSEASFSRAFKRIIGVAPSGVRGGDAAARRQRIT</sequence>
<evidence type="ECO:0000256" key="1">
    <source>
        <dbReference type="ARBA" id="ARBA00023015"/>
    </source>
</evidence>
<dbReference type="InterPro" id="IPR032783">
    <property type="entry name" value="AraC_lig"/>
</dbReference>
<dbReference type="InterPro" id="IPR020449">
    <property type="entry name" value="Tscrpt_reg_AraC-type_HTH"/>
</dbReference>
<dbReference type="InterPro" id="IPR018062">
    <property type="entry name" value="HTH_AraC-typ_CS"/>
</dbReference>
<gene>
    <name evidence="5" type="ORF">GXW71_14395</name>
</gene>
<comment type="caution">
    <text evidence="5">The sequence shown here is derived from an EMBL/GenBank/DDBJ whole genome shotgun (WGS) entry which is preliminary data.</text>
</comment>
<dbReference type="PROSITE" id="PS01124">
    <property type="entry name" value="HTH_ARAC_FAMILY_2"/>
    <property type="match status" value="1"/>
</dbReference>
<dbReference type="PANTHER" id="PTHR46796:SF7">
    <property type="entry name" value="ARAC FAMILY TRANSCRIPTIONAL REGULATOR"/>
    <property type="match status" value="1"/>
</dbReference>
<dbReference type="RefSeq" id="WP_211853212.1">
    <property type="nucleotide sequence ID" value="NZ_JAAGBB010000015.1"/>
</dbReference>
<keyword evidence="3" id="KW-0804">Transcription</keyword>
<evidence type="ECO:0000256" key="2">
    <source>
        <dbReference type="ARBA" id="ARBA00023125"/>
    </source>
</evidence>
<dbReference type="Pfam" id="PF12852">
    <property type="entry name" value="Cupin_6"/>
    <property type="match status" value="1"/>
</dbReference>
<evidence type="ECO:0000313" key="5">
    <source>
        <dbReference type="EMBL" id="MBR0665547.1"/>
    </source>
</evidence>
<dbReference type="InterPro" id="IPR050204">
    <property type="entry name" value="AraC_XylS_family_regulators"/>
</dbReference>
<feature type="domain" description="HTH araC/xylS-type" evidence="4">
    <location>
        <begin position="216"/>
        <end position="314"/>
    </location>
</feature>
<keyword evidence="2" id="KW-0238">DNA-binding</keyword>
<dbReference type="InterPro" id="IPR009057">
    <property type="entry name" value="Homeodomain-like_sf"/>
</dbReference>
<evidence type="ECO:0000259" key="4">
    <source>
        <dbReference type="PROSITE" id="PS01124"/>
    </source>
</evidence>
<dbReference type="SMART" id="SM00342">
    <property type="entry name" value="HTH_ARAC"/>
    <property type="match status" value="1"/>
</dbReference>
<dbReference type="SUPFAM" id="SSF46689">
    <property type="entry name" value="Homeodomain-like"/>
    <property type="match status" value="2"/>
</dbReference>
<name>A0ABS5EZ29_9PROT</name>
<dbReference type="Gene3D" id="1.10.10.60">
    <property type="entry name" value="Homeodomain-like"/>
    <property type="match status" value="1"/>
</dbReference>
<keyword evidence="6" id="KW-1185">Reference proteome</keyword>
<dbReference type="EMBL" id="JAAGBB010000015">
    <property type="protein sequence ID" value="MBR0665547.1"/>
    <property type="molecule type" value="Genomic_DNA"/>
</dbReference>